<dbReference type="InterPro" id="IPR001138">
    <property type="entry name" value="Zn2Cys6_DnaBD"/>
</dbReference>
<evidence type="ECO:0000256" key="4">
    <source>
        <dbReference type="ARBA" id="ARBA00023242"/>
    </source>
</evidence>
<proteinExistence type="predicted"/>
<evidence type="ECO:0000259" key="5">
    <source>
        <dbReference type="Pfam" id="PF00172"/>
    </source>
</evidence>
<dbReference type="PANTHER" id="PTHR47784">
    <property type="entry name" value="STEROL UPTAKE CONTROL PROTEIN 2"/>
    <property type="match status" value="1"/>
</dbReference>
<evidence type="ECO:0000256" key="3">
    <source>
        <dbReference type="ARBA" id="ARBA00023163"/>
    </source>
</evidence>
<dbReference type="CDD" id="cd00067">
    <property type="entry name" value="GAL4"/>
    <property type="match status" value="1"/>
</dbReference>
<protein>
    <recommendedName>
        <fullName evidence="5">Zn(2)-C6 fungal-type domain-containing protein</fullName>
    </recommendedName>
</protein>
<dbReference type="PANTHER" id="PTHR47784:SF5">
    <property type="entry name" value="STEROL UPTAKE CONTROL PROTEIN 2"/>
    <property type="match status" value="1"/>
</dbReference>
<feature type="domain" description="Zn(2)-C6 fungal-type" evidence="5">
    <location>
        <begin position="27"/>
        <end position="50"/>
    </location>
</feature>
<name>A0A7H8RBL4_TALRU</name>
<sequence length="438" mass="49480">MPCLQAAPHQGEEAIRGGYNKILMVEKTQCDERKPICTNCSKKSIECSFIRLVPAPVLKKLQFQRSQPEGLSIQKQPTDLRLALFCRPHSLDFDLFNHYITHTSVLISSRQHGVEIYTSVIPRMALSNPSLGHAVLATAYGHLARTMPHTEMAAKYITESAFHMNTTLGCYSQAIHKLSKENTPIVFANSVLISLYVFLSAGIEYEEILSGLNPLNRDPKLLNQLLCIAVRMIHGTRGVFSVFWKTQEWIATSYLSPVIKRHNPIRDTAPHLFWAQIEDRQLAGLESLWESDTSVSDQRSYVLSQALQSLRDTFFLSTRLYAMPPGTNQQCSSIEPISLKEIHRLLRDAQLDDLPSVFTWYIKASAPYISILQQGDPFAVVIWAHHAILLDRACGRNWWFCDLASKFISAADLMLGEERRGWLEWPLSIVGTGSRLAV</sequence>
<keyword evidence="4" id="KW-0539">Nucleus</keyword>
<keyword evidence="7" id="KW-1185">Reference proteome</keyword>
<dbReference type="InterPro" id="IPR021858">
    <property type="entry name" value="Fun_TF"/>
</dbReference>
<evidence type="ECO:0000256" key="1">
    <source>
        <dbReference type="ARBA" id="ARBA00023015"/>
    </source>
</evidence>
<accession>A0A7H8RBL4</accession>
<keyword evidence="3" id="KW-0804">Transcription</keyword>
<organism evidence="6 7">
    <name type="scientific">Talaromyces rugulosus</name>
    <name type="common">Penicillium rugulosum</name>
    <dbReference type="NCBI Taxonomy" id="121627"/>
    <lineage>
        <taxon>Eukaryota</taxon>
        <taxon>Fungi</taxon>
        <taxon>Dikarya</taxon>
        <taxon>Ascomycota</taxon>
        <taxon>Pezizomycotina</taxon>
        <taxon>Eurotiomycetes</taxon>
        <taxon>Eurotiomycetidae</taxon>
        <taxon>Eurotiales</taxon>
        <taxon>Trichocomaceae</taxon>
        <taxon>Talaromyces</taxon>
        <taxon>Talaromyces sect. Islandici</taxon>
    </lineage>
</organism>
<dbReference type="Pfam" id="PF11951">
    <property type="entry name" value="Fungal_trans_2"/>
    <property type="match status" value="1"/>
</dbReference>
<dbReference type="InterPro" id="IPR053157">
    <property type="entry name" value="Sterol_Uptake_Regulator"/>
</dbReference>
<dbReference type="GO" id="GO:0001228">
    <property type="term" value="F:DNA-binding transcription activator activity, RNA polymerase II-specific"/>
    <property type="evidence" value="ECO:0007669"/>
    <property type="project" value="TreeGrafter"/>
</dbReference>
<keyword evidence="1" id="KW-0805">Transcription regulation</keyword>
<dbReference type="Gene3D" id="4.10.240.10">
    <property type="entry name" value="Zn(2)-C6 fungal-type DNA-binding domain"/>
    <property type="match status" value="1"/>
</dbReference>
<dbReference type="AlphaFoldDB" id="A0A7H8RBL4"/>
<dbReference type="SUPFAM" id="SSF57701">
    <property type="entry name" value="Zn2/Cys6 DNA-binding domain"/>
    <property type="match status" value="1"/>
</dbReference>
<dbReference type="OrthoDB" id="5350673at2759"/>
<evidence type="ECO:0000256" key="2">
    <source>
        <dbReference type="ARBA" id="ARBA00023125"/>
    </source>
</evidence>
<dbReference type="Pfam" id="PF00172">
    <property type="entry name" value="Zn_clus"/>
    <property type="match status" value="1"/>
</dbReference>
<dbReference type="GO" id="GO:0008270">
    <property type="term" value="F:zinc ion binding"/>
    <property type="evidence" value="ECO:0007669"/>
    <property type="project" value="InterPro"/>
</dbReference>
<reference evidence="7" key="1">
    <citation type="submission" date="2020-06" db="EMBL/GenBank/DDBJ databases">
        <title>A chromosome-scale genome assembly of Talaromyces rugulosus W13939.</title>
        <authorList>
            <person name="Wang B."/>
            <person name="Guo L."/>
            <person name="Ye K."/>
            <person name="Wang L."/>
        </authorList>
    </citation>
    <scope>NUCLEOTIDE SEQUENCE [LARGE SCALE GENOMIC DNA]</scope>
    <source>
        <strain evidence="7">W13939</strain>
    </source>
</reference>
<keyword evidence="2" id="KW-0238">DNA-binding</keyword>
<dbReference type="RefSeq" id="XP_035348077.1">
    <property type="nucleotide sequence ID" value="XM_035492184.1"/>
</dbReference>
<dbReference type="GeneID" id="55996543"/>
<gene>
    <name evidence="6" type="ORF">TRUGW13939_09059</name>
</gene>
<dbReference type="Proteomes" id="UP000509510">
    <property type="component" value="Chromosome V"/>
</dbReference>
<dbReference type="GO" id="GO:0003677">
    <property type="term" value="F:DNA binding"/>
    <property type="evidence" value="ECO:0007669"/>
    <property type="project" value="UniProtKB-KW"/>
</dbReference>
<dbReference type="EMBL" id="CP055902">
    <property type="protein sequence ID" value="QKX61903.1"/>
    <property type="molecule type" value="Genomic_DNA"/>
</dbReference>
<dbReference type="InterPro" id="IPR036864">
    <property type="entry name" value="Zn2-C6_fun-type_DNA-bd_sf"/>
</dbReference>
<evidence type="ECO:0000313" key="6">
    <source>
        <dbReference type="EMBL" id="QKX61903.1"/>
    </source>
</evidence>
<dbReference type="KEGG" id="trg:TRUGW13939_09059"/>
<evidence type="ECO:0000313" key="7">
    <source>
        <dbReference type="Proteomes" id="UP000509510"/>
    </source>
</evidence>